<comment type="subcellular location">
    <subcellularLocation>
        <location evidence="5">Cell membrane</location>
        <topology evidence="5">Multi-pass membrane protein</topology>
    </subcellularLocation>
    <subcellularLocation>
        <location evidence="1">Membrane</location>
        <topology evidence="1">Multi-pass membrane protein</topology>
    </subcellularLocation>
</comment>
<sequence length="226" mass="24014">MMSGGSVVILSLLKFLDVPTKIAIGTLKLTIAGLTLVSMLTYFKGGAVDVRIAPALTFSSLVGAVLGSAFFLSLPEKEANLLVAIFLTVGVYFTLKSKPKFKRNSQKLSRKAVPIIGFLIGFYIGILGVASTLIVIAALGLFFRLDMLKANGTAKMIIFVNNSIAALTYASKGSIDYHTALLILAPLLLGSWLGAKTALKMGDKKLKVVFAAIALLTALKLITELF</sequence>
<dbReference type="Proteomes" id="UP000027981">
    <property type="component" value="Chromosome"/>
</dbReference>
<feature type="transmembrane region" description="Helical" evidence="5">
    <location>
        <begin position="206"/>
        <end position="223"/>
    </location>
</feature>
<feature type="transmembrane region" description="Helical" evidence="5">
    <location>
        <begin position="55"/>
        <end position="73"/>
    </location>
</feature>
<keyword evidence="7" id="KW-1185">Reference proteome</keyword>
<feature type="transmembrane region" description="Helical" evidence="5">
    <location>
        <begin position="22"/>
        <end position="43"/>
    </location>
</feature>
<dbReference type="AlphaFoldDB" id="A0A075LU43"/>
<name>A0A075LU43_9EURY</name>
<reference evidence="7" key="1">
    <citation type="submission" date="2013-06" db="EMBL/GenBank/DDBJ databases">
        <title>Complete Genome Sequence of Hyperthermophilic Palaeococcus pacificus DY20341T, Isolated from a Deep-Sea Hydrothermal Sediments.</title>
        <authorList>
            <person name="Zeng X."/>
            <person name="Shao Z."/>
        </authorList>
    </citation>
    <scope>NUCLEOTIDE SEQUENCE [LARGE SCALE GENOMIC DNA]</scope>
    <source>
        <strain evidence="7">DY20341</strain>
    </source>
</reference>
<keyword evidence="5" id="KW-1003">Cell membrane</keyword>
<comment type="similarity">
    <text evidence="5">Belongs to the 4-toluene sulfonate uptake permease (TSUP) (TC 2.A.102) family.</text>
</comment>
<proteinExistence type="inferred from homology"/>
<keyword evidence="4 5" id="KW-0472">Membrane</keyword>
<organism evidence="6 7">
    <name type="scientific">Palaeococcus pacificus DY20341</name>
    <dbReference type="NCBI Taxonomy" id="1343739"/>
    <lineage>
        <taxon>Archaea</taxon>
        <taxon>Methanobacteriati</taxon>
        <taxon>Methanobacteriota</taxon>
        <taxon>Thermococci</taxon>
        <taxon>Thermococcales</taxon>
        <taxon>Thermococcaceae</taxon>
        <taxon>Palaeococcus</taxon>
    </lineage>
</organism>
<dbReference type="PANTHER" id="PTHR43701">
    <property type="entry name" value="MEMBRANE TRANSPORTER PROTEIN MJ0441-RELATED"/>
    <property type="match status" value="1"/>
</dbReference>
<keyword evidence="2 5" id="KW-0812">Transmembrane</keyword>
<dbReference type="EMBL" id="CP006019">
    <property type="protein sequence ID" value="AIF69482.1"/>
    <property type="molecule type" value="Genomic_DNA"/>
</dbReference>
<keyword evidence="3 5" id="KW-1133">Transmembrane helix</keyword>
<gene>
    <name evidence="6" type="ORF">PAP_05395</name>
</gene>
<feature type="transmembrane region" description="Helical" evidence="5">
    <location>
        <begin position="177"/>
        <end position="194"/>
    </location>
</feature>
<protein>
    <recommendedName>
        <fullName evidence="5">Probable membrane transporter protein</fullName>
    </recommendedName>
</protein>
<accession>A0A075LU43</accession>
<reference evidence="6 7" key="2">
    <citation type="journal article" date="2015" name="Genome Announc.">
        <title>Complete Genome Sequence of Hyperthermophilic Piezophilic Archaeon Palaeococcus pacificus DY20341T, Isolated from Deep-Sea Hydrothermal Sediments.</title>
        <authorList>
            <person name="Zeng X."/>
            <person name="Jebbar M."/>
            <person name="Shao Z."/>
        </authorList>
    </citation>
    <scope>NUCLEOTIDE SEQUENCE [LARGE SCALE GENOMIC DNA]</scope>
    <source>
        <strain evidence="6 7">DY20341</strain>
    </source>
</reference>
<dbReference type="PANTHER" id="PTHR43701:SF2">
    <property type="entry name" value="MEMBRANE TRANSPORTER PROTEIN YJNA-RELATED"/>
    <property type="match status" value="1"/>
</dbReference>
<dbReference type="GO" id="GO:0005886">
    <property type="term" value="C:plasma membrane"/>
    <property type="evidence" value="ECO:0007669"/>
    <property type="project" value="UniProtKB-SubCell"/>
</dbReference>
<dbReference type="HOGENOM" id="CLU_045498_5_2_2"/>
<dbReference type="eggNOG" id="arCOG02050">
    <property type="taxonomic scope" value="Archaea"/>
</dbReference>
<evidence type="ECO:0000256" key="2">
    <source>
        <dbReference type="ARBA" id="ARBA00022692"/>
    </source>
</evidence>
<dbReference type="InterPro" id="IPR002781">
    <property type="entry name" value="TM_pro_TauE-like"/>
</dbReference>
<dbReference type="STRING" id="1343739.PAP_05395"/>
<evidence type="ECO:0000313" key="6">
    <source>
        <dbReference type="EMBL" id="AIF69482.1"/>
    </source>
</evidence>
<evidence type="ECO:0000256" key="5">
    <source>
        <dbReference type="RuleBase" id="RU363041"/>
    </source>
</evidence>
<evidence type="ECO:0000256" key="1">
    <source>
        <dbReference type="ARBA" id="ARBA00004141"/>
    </source>
</evidence>
<evidence type="ECO:0000313" key="7">
    <source>
        <dbReference type="Proteomes" id="UP000027981"/>
    </source>
</evidence>
<dbReference type="Pfam" id="PF01925">
    <property type="entry name" value="TauE"/>
    <property type="match status" value="1"/>
</dbReference>
<dbReference type="KEGG" id="ppac:PAP_05395"/>
<feature type="transmembrane region" description="Helical" evidence="5">
    <location>
        <begin position="116"/>
        <end position="143"/>
    </location>
</feature>
<feature type="transmembrane region" description="Helical" evidence="5">
    <location>
        <begin position="79"/>
        <end position="95"/>
    </location>
</feature>
<evidence type="ECO:0000256" key="4">
    <source>
        <dbReference type="ARBA" id="ARBA00023136"/>
    </source>
</evidence>
<dbReference type="InterPro" id="IPR051598">
    <property type="entry name" value="TSUP/Inactive_protease-like"/>
</dbReference>
<evidence type="ECO:0000256" key="3">
    <source>
        <dbReference type="ARBA" id="ARBA00022989"/>
    </source>
</evidence>